<dbReference type="GO" id="GO:0005737">
    <property type="term" value="C:cytoplasm"/>
    <property type="evidence" value="ECO:0007669"/>
    <property type="project" value="TreeGrafter"/>
</dbReference>
<gene>
    <name evidence="3" type="primary">BQ5605_C001g00241</name>
    <name evidence="3" type="ORF">BQ5605_C001G00241</name>
</gene>
<reference evidence="3 4" key="1">
    <citation type="submission" date="2016-11" db="EMBL/GenBank/DDBJ databases">
        <authorList>
            <person name="Jaros S."/>
            <person name="Januszkiewicz K."/>
            <person name="Wedrychowicz H."/>
        </authorList>
    </citation>
    <scope>NUCLEOTIDE SEQUENCE [LARGE SCALE GENOMIC DNA]</scope>
</reference>
<feature type="compositionally biased region" description="Low complexity" evidence="1">
    <location>
        <begin position="1086"/>
        <end position="1095"/>
    </location>
</feature>
<proteinExistence type="predicted"/>
<evidence type="ECO:0000313" key="3">
    <source>
        <dbReference type="EMBL" id="SGY45068.1"/>
    </source>
</evidence>
<feature type="region of interest" description="Disordered" evidence="1">
    <location>
        <begin position="1"/>
        <end position="35"/>
    </location>
</feature>
<feature type="compositionally biased region" description="Basic and acidic residues" evidence="1">
    <location>
        <begin position="1096"/>
        <end position="1105"/>
    </location>
</feature>
<accession>A0A2X0NZQ0</accession>
<dbReference type="Proteomes" id="UP000249464">
    <property type="component" value="Unassembled WGS sequence"/>
</dbReference>
<dbReference type="SUPFAM" id="SSF69322">
    <property type="entry name" value="Tricorn protease domain 2"/>
    <property type="match status" value="1"/>
</dbReference>
<dbReference type="STRING" id="796604.A0A2X0NZQ0"/>
<organism evidence="3 4">
    <name type="scientific">Microbotryum silenes-dioicae</name>
    <dbReference type="NCBI Taxonomy" id="796604"/>
    <lineage>
        <taxon>Eukaryota</taxon>
        <taxon>Fungi</taxon>
        <taxon>Dikarya</taxon>
        <taxon>Basidiomycota</taxon>
        <taxon>Pucciniomycotina</taxon>
        <taxon>Microbotryomycetes</taxon>
        <taxon>Microbotryales</taxon>
        <taxon>Microbotryaceae</taxon>
        <taxon>Microbotryum</taxon>
    </lineage>
</organism>
<dbReference type="Pfam" id="PF21034">
    <property type="entry name" value="BCAS3_WD40"/>
    <property type="match status" value="1"/>
</dbReference>
<evidence type="ECO:0000259" key="2">
    <source>
        <dbReference type="Pfam" id="PF21034"/>
    </source>
</evidence>
<feature type="compositionally biased region" description="Low complexity" evidence="1">
    <location>
        <begin position="426"/>
        <end position="443"/>
    </location>
</feature>
<feature type="domain" description="BCAS3 WD40" evidence="2">
    <location>
        <begin position="455"/>
        <end position="650"/>
    </location>
</feature>
<feature type="region of interest" description="Disordered" evidence="1">
    <location>
        <begin position="662"/>
        <end position="682"/>
    </location>
</feature>
<name>A0A2X0NZQ0_9BASI</name>
<feature type="compositionally biased region" description="Acidic residues" evidence="1">
    <location>
        <begin position="1046"/>
        <end position="1073"/>
    </location>
</feature>
<dbReference type="InterPro" id="IPR048382">
    <property type="entry name" value="BCAS3_WD40"/>
</dbReference>
<feature type="region of interest" description="Disordered" evidence="1">
    <location>
        <begin position="407"/>
        <end position="443"/>
    </location>
</feature>
<evidence type="ECO:0000313" key="4">
    <source>
        <dbReference type="Proteomes" id="UP000249464"/>
    </source>
</evidence>
<dbReference type="AlphaFoldDB" id="A0A2X0NZQ0"/>
<dbReference type="GO" id="GO:0006914">
    <property type="term" value="P:autophagy"/>
    <property type="evidence" value="ECO:0007669"/>
    <property type="project" value="InterPro"/>
</dbReference>
<dbReference type="EMBL" id="FQNC01000043">
    <property type="protein sequence ID" value="SGY45068.1"/>
    <property type="molecule type" value="Genomic_DNA"/>
</dbReference>
<feature type="region of interest" description="Disordered" evidence="1">
    <location>
        <begin position="1130"/>
        <end position="1165"/>
    </location>
</feature>
<protein>
    <submittedName>
        <fullName evidence="3">BQ5605_C001g00241 protein</fullName>
    </submittedName>
</protein>
<feature type="region of interest" description="Disordered" evidence="1">
    <location>
        <begin position="1036"/>
        <end position="1105"/>
    </location>
</feature>
<dbReference type="PANTHER" id="PTHR13268:SF0">
    <property type="entry name" value="BCAS3 MICROTUBULE ASSOCIATED CELL MIGRATION FACTOR"/>
    <property type="match status" value="1"/>
</dbReference>
<evidence type="ECO:0000256" key="1">
    <source>
        <dbReference type="SAM" id="MobiDB-lite"/>
    </source>
</evidence>
<dbReference type="GO" id="GO:0042594">
    <property type="term" value="P:response to starvation"/>
    <property type="evidence" value="ECO:0007669"/>
    <property type="project" value="TreeGrafter"/>
</dbReference>
<dbReference type="PANTHER" id="PTHR13268">
    <property type="entry name" value="BREAST CARCINOMA AMPLIFIED SEQUENCE 3"/>
    <property type="match status" value="1"/>
</dbReference>
<sequence length="1165" mass="123074">MGATRRSPARRGVDDSDFSTSMTHPGARSVQPRLIKDPTALELLSSHWKTWARADTKAVHEPSTSKSTAQGGAPAAEATKGEEAEDGDGRTCAADVEEVSSKAVLPTGDRITWSGWDEIASETSTRRLLIIAYASLGLLIWDCSVLDAWHEMAKIRTIVDAPTSGAVQAEVADTKPGAIVSACIIPPAFSPVSNDSPLLAVVTRASDAGPGSSARFGLAPNAFVFIYSLASGTVVHSWSLPGTPHRVSANHRQVVVSTSSPLALHVYSSSDFKALKFSPIRELAPSPIDGSPVFDLGRGGRALAYATDRKVISGSSSAARFDERNVARPGAGILAQRGFFDTDEASSTRRSSASTSYDRAAFFEDARVAGAVGGEVAKRVGGGVLNGAKAIGSFGYNYWTSSTGSSADPEANTAGFGEGDAPAKALSRSSPLPSLLRSGNRSPVTPISNATFATARQSNDAQPSLTSGAVLIIDLMALSETKPSHRIPHGRTPSPPVLAHFRAHQSPIAALSLTPSSGSILVAPSNGHYFDVFELKPNRRTRGSFNDGDRADKVWHRYRLNRGLTAARTTTVSWSEDARLVAIGTGKGTTHVYALNPTGGRPDLSSHLQPRVVNEQDLAPLSTSLSTIARIRRGLTAEQIKEESSVDALLALAPRSVFVPKATSASSSLRPEPLSPKTTSSTTSLSQDILMFCPASATCVLERLQASPAPATTTEAASRGDVGRLASTAVSGLTQLMKSRGGATSIATSSTTSARSDKKDWQIRSSAKAEWALATDAQQLVGEGDPLEVNAFASGQTKKHYTRSDHFASSPRILLFLADSDPLAPFPSCSAQAEIETFSRSPRVLPRSLYASQQLNFFALPRDYVIQEASGMVPRPLKRLEMRTEVEVREGRSALSVDRDEGPSFSPERADAATAAAFDQPIKSAMQTILDDPMVALPSSSPSGVADVFAHHPGFPNGVAGKQGRHAHSGLAIPIRVGATVRQGLVNTVRGVVAMSVPAGQHLRRCTSGSTSATSGEYCSSSVSFEDDAVFATRDDESASTTCTSEVDEEDDNHSLDLEEEDGGGEEGDEVDEAAWGWGDDDIRFDSSTTTTTPKDSLRTRRRSDSIAEVPFEEDFDDFVPQVQLVVPTSKAKDRGRQSAAKAKAAGPVTTLSTTTTVASGDDTQ</sequence>
<keyword evidence="4" id="KW-1185">Reference proteome</keyword>
<dbReference type="InterPro" id="IPR045142">
    <property type="entry name" value="BCAS3-like"/>
</dbReference>
<feature type="region of interest" description="Disordered" evidence="1">
    <location>
        <begin position="54"/>
        <end position="91"/>
    </location>
</feature>